<protein>
    <recommendedName>
        <fullName evidence="2">DUF2489 domain-containing protein</fullName>
    </recommendedName>
</protein>
<name>A0ABR4WGV7_9GAMM</name>
<evidence type="ECO:0000259" key="2">
    <source>
        <dbReference type="Pfam" id="PF10675"/>
    </source>
</evidence>
<feature type="transmembrane region" description="Helical" evidence="1">
    <location>
        <begin position="6"/>
        <end position="29"/>
    </location>
</feature>
<keyword evidence="1" id="KW-0472">Membrane</keyword>
<accession>A0ABR4WGV7</accession>
<proteinExistence type="predicted"/>
<comment type="caution">
    <text evidence="3">The sequence shown here is derived from an EMBL/GenBank/DDBJ whole genome shotgun (WGS) entry which is preliminary data.</text>
</comment>
<keyword evidence="1" id="KW-1133">Transmembrane helix</keyword>
<dbReference type="RefSeq" id="WP_035244281.1">
    <property type="nucleotide sequence ID" value="NZ_ARXU01000001.1"/>
</dbReference>
<dbReference type="EMBL" id="ARXU01000001">
    <property type="protein sequence ID" value="KGD62832.1"/>
    <property type="molecule type" value="Genomic_DNA"/>
</dbReference>
<evidence type="ECO:0000313" key="3">
    <source>
        <dbReference type="EMBL" id="KGD62832.1"/>
    </source>
</evidence>
<sequence length="152" mass="17294">MAQAGQLILAALIGLLIGAALGLVLWRFWLARRETREIRAQQVHIIESLDVLCRAVEQKQVELSEASIRISALLDCLPDSIEPKVDLAAIHQFAETCQQFDRGEQRQELTPRARFQQDSRRWQLEEDQDEVVNQAARRLAKVLPTWRSGLGV</sequence>
<keyword evidence="4" id="KW-1185">Reference proteome</keyword>
<dbReference type="Proteomes" id="UP000029443">
    <property type="component" value="Unassembled WGS sequence"/>
</dbReference>
<feature type="domain" description="DUF2489" evidence="2">
    <location>
        <begin position="33"/>
        <end position="139"/>
    </location>
</feature>
<dbReference type="InterPro" id="IPR019617">
    <property type="entry name" value="DUF2489"/>
</dbReference>
<evidence type="ECO:0000313" key="4">
    <source>
        <dbReference type="Proteomes" id="UP000029443"/>
    </source>
</evidence>
<gene>
    <name evidence="3" type="ORF">T9A_00152</name>
</gene>
<dbReference type="Pfam" id="PF10675">
    <property type="entry name" value="DUF2489"/>
    <property type="match status" value="1"/>
</dbReference>
<evidence type="ECO:0000256" key="1">
    <source>
        <dbReference type="SAM" id="Phobius"/>
    </source>
</evidence>
<organism evidence="3 4">
    <name type="scientific">Alcanivorax jadensis T9</name>
    <dbReference type="NCBI Taxonomy" id="1177181"/>
    <lineage>
        <taxon>Bacteria</taxon>
        <taxon>Pseudomonadati</taxon>
        <taxon>Pseudomonadota</taxon>
        <taxon>Gammaproteobacteria</taxon>
        <taxon>Oceanospirillales</taxon>
        <taxon>Alcanivoracaceae</taxon>
        <taxon>Alcanivorax</taxon>
    </lineage>
</organism>
<keyword evidence="1" id="KW-0812">Transmembrane</keyword>
<reference evidence="3 4" key="1">
    <citation type="submission" date="2012-09" db="EMBL/GenBank/DDBJ databases">
        <title>Genome Sequence of alkane-degrading Bacterium Alcanivorax jadensis T9.</title>
        <authorList>
            <person name="Lai Q."/>
            <person name="Shao Z."/>
        </authorList>
    </citation>
    <scope>NUCLEOTIDE SEQUENCE [LARGE SCALE GENOMIC DNA]</scope>
    <source>
        <strain evidence="3 4">T9</strain>
    </source>
</reference>